<feature type="domain" description="Zinc-binding loop region of homing endonuclease" evidence="2">
    <location>
        <begin position="102"/>
        <end position="161"/>
    </location>
</feature>
<dbReference type="InterPro" id="IPR008704">
    <property type="entry name" value="Endonuclease_Zinc-binding_loop"/>
</dbReference>
<feature type="compositionally biased region" description="Low complexity" evidence="1">
    <location>
        <begin position="236"/>
        <end position="275"/>
    </location>
</feature>
<gene>
    <name evidence="3" type="ORF">RHTO0S_19e03268g</name>
</gene>
<evidence type="ECO:0000259" key="2">
    <source>
        <dbReference type="Pfam" id="PF05551"/>
    </source>
</evidence>
<sequence>MTTPAKLKLLHVISPTWAMRKMGDKPRLELRRSDGSACWVRPKGDQRPTFSIGTTVAERHRIRPEFRHLAAAGLTFKRLRDKLEQRRASSSDKLKLSRASLSNLSNLPDDMRNLDASHRCGDARCFAPGHIAWEDHALNTNRDACIGDSQMTCNHSPSCIRGAIVHQVTVKGTSTRPGRRRKGVPPPSAYGGDTPAPETPTRTSTKSSSSVANAPALPTPPLTPPPTLANQLPSLADPSRSAAGRRPSVSSPASRRSLSASTASSHSSRTSRASSELSVVPDSEDEDAWEAFEEQEDEGEKVAVELEARVSSKRRRSVEVLDLTESDDEDVEVVRAEDGGNDAKVRASEDRDERRMKLHDEVQHRRKRLFDLVSAELATLERPRKRQRHTPPITARLAVSVRRTLRKIGMVRLFRAHRPLESWVKAFKGCWRWIE</sequence>
<dbReference type="InterPro" id="IPR044925">
    <property type="entry name" value="His-Me_finger_sf"/>
</dbReference>
<organism evidence="3">
    <name type="scientific">Rhodotorula toruloides</name>
    <name type="common">Yeast</name>
    <name type="synonym">Rhodosporidium toruloides</name>
    <dbReference type="NCBI Taxonomy" id="5286"/>
    <lineage>
        <taxon>Eukaryota</taxon>
        <taxon>Fungi</taxon>
        <taxon>Dikarya</taxon>
        <taxon>Basidiomycota</taxon>
        <taxon>Pucciniomycotina</taxon>
        <taxon>Microbotryomycetes</taxon>
        <taxon>Sporidiobolales</taxon>
        <taxon>Sporidiobolaceae</taxon>
        <taxon>Rhodotorula</taxon>
    </lineage>
</organism>
<dbReference type="Pfam" id="PF05551">
    <property type="entry name" value="zf-His_Me_endon"/>
    <property type="match status" value="1"/>
</dbReference>
<dbReference type="GO" id="GO:0004519">
    <property type="term" value="F:endonuclease activity"/>
    <property type="evidence" value="ECO:0007669"/>
    <property type="project" value="InterPro"/>
</dbReference>
<dbReference type="Gene3D" id="3.90.75.10">
    <property type="entry name" value="Homing Intron 3 (I-ppo) Encoded Endonuclease, Chain A"/>
    <property type="match status" value="1"/>
</dbReference>
<feature type="compositionally biased region" description="Acidic residues" evidence="1">
    <location>
        <begin position="282"/>
        <end position="299"/>
    </location>
</feature>
<dbReference type="InterPro" id="IPR044930">
    <property type="entry name" value="Homing_endonuclease_His-Me"/>
</dbReference>
<accession>A0A061BL76</accession>
<feature type="compositionally biased region" description="Pro residues" evidence="1">
    <location>
        <begin position="217"/>
        <end position="227"/>
    </location>
</feature>
<name>A0A061BL76_RHOTO</name>
<dbReference type="EMBL" id="LK052954">
    <property type="protein sequence ID" value="CDR48723.1"/>
    <property type="molecule type" value="Genomic_DNA"/>
</dbReference>
<reference evidence="3" key="1">
    <citation type="journal article" date="2014" name="Genome Announc.">
        <title>Draft genome sequence of Rhodosporidium toruloides CECT1137, an oleaginous yeast of biotechnological interest.</title>
        <authorList>
            <person name="Morin N."/>
            <person name="Calcas X."/>
            <person name="Devillers H."/>
            <person name="Durrens P."/>
            <person name="Sherman D.J."/>
            <person name="Nicaud J.-M."/>
            <person name="Neuveglise C."/>
        </authorList>
    </citation>
    <scope>NUCLEOTIDE SEQUENCE</scope>
    <source>
        <strain evidence="3">CECT1137</strain>
    </source>
</reference>
<feature type="compositionally biased region" description="Low complexity" evidence="1">
    <location>
        <begin position="199"/>
        <end position="216"/>
    </location>
</feature>
<dbReference type="AlphaFoldDB" id="A0A061BL76"/>
<evidence type="ECO:0000256" key="1">
    <source>
        <dbReference type="SAM" id="MobiDB-lite"/>
    </source>
</evidence>
<dbReference type="OrthoDB" id="2525476at2759"/>
<proteinExistence type="predicted"/>
<protein>
    <submittedName>
        <fullName evidence="3">RHTO0S19e03268g1_1</fullName>
    </submittedName>
</protein>
<evidence type="ECO:0000313" key="3">
    <source>
        <dbReference type="EMBL" id="CDR48723.1"/>
    </source>
</evidence>
<dbReference type="SUPFAM" id="SSF54060">
    <property type="entry name" value="His-Me finger endonucleases"/>
    <property type="match status" value="1"/>
</dbReference>
<feature type="region of interest" description="Disordered" evidence="1">
    <location>
        <begin position="170"/>
        <end position="300"/>
    </location>
</feature>